<evidence type="ECO:0000256" key="9">
    <source>
        <dbReference type="SAM" id="Phobius"/>
    </source>
</evidence>
<keyword evidence="2" id="KW-0597">Phosphoprotein</keyword>
<feature type="transmembrane region" description="Helical" evidence="9">
    <location>
        <begin position="113"/>
        <end position="136"/>
    </location>
</feature>
<feature type="transmembrane region" description="Helical" evidence="9">
    <location>
        <begin position="210"/>
        <end position="227"/>
    </location>
</feature>
<dbReference type="GO" id="GO:0055085">
    <property type="term" value="P:transmembrane transport"/>
    <property type="evidence" value="ECO:0007669"/>
    <property type="project" value="InterPro"/>
</dbReference>
<evidence type="ECO:0000313" key="11">
    <source>
        <dbReference type="Proteomes" id="UP000179243"/>
    </source>
</evidence>
<keyword evidence="5 9" id="KW-0812">Transmembrane</keyword>
<dbReference type="PANTHER" id="PTHR30578:SF0">
    <property type="entry name" value="ION-TRANSLOCATING OXIDOREDUCTASE COMPLEX SUBUNIT D"/>
    <property type="match status" value="1"/>
</dbReference>
<reference evidence="10 11" key="1">
    <citation type="journal article" date="2016" name="Nat. Commun.">
        <title>Thousands of microbial genomes shed light on interconnected biogeochemical processes in an aquifer system.</title>
        <authorList>
            <person name="Anantharaman K."/>
            <person name="Brown C.T."/>
            <person name="Hug L.A."/>
            <person name="Sharon I."/>
            <person name="Castelle C.J."/>
            <person name="Probst A.J."/>
            <person name="Thomas B.C."/>
            <person name="Singh A."/>
            <person name="Wilkins M.J."/>
            <person name="Karaoz U."/>
            <person name="Brodie E.L."/>
            <person name="Williams K.H."/>
            <person name="Hubbard S.S."/>
            <person name="Banfield J.F."/>
        </authorList>
    </citation>
    <scope>NUCLEOTIDE SEQUENCE [LARGE SCALE GENOMIC DNA]</scope>
</reference>
<gene>
    <name evidence="10" type="ORF">A2519_11395</name>
</gene>
<dbReference type="InterPro" id="IPR004338">
    <property type="entry name" value="NqrB/RnfD"/>
</dbReference>
<dbReference type="GO" id="GO:0005886">
    <property type="term" value="C:plasma membrane"/>
    <property type="evidence" value="ECO:0007669"/>
    <property type="project" value="TreeGrafter"/>
</dbReference>
<keyword evidence="1" id="KW-0813">Transport</keyword>
<feature type="transmembrane region" description="Helical" evidence="9">
    <location>
        <begin position="21"/>
        <end position="43"/>
    </location>
</feature>
<feature type="non-terminal residue" evidence="10">
    <location>
        <position position="286"/>
    </location>
</feature>
<evidence type="ECO:0000256" key="8">
    <source>
        <dbReference type="ARBA" id="ARBA00023136"/>
    </source>
</evidence>
<keyword evidence="7 9" id="KW-1133">Transmembrane helix</keyword>
<feature type="transmembrane region" description="Helical" evidence="9">
    <location>
        <begin position="80"/>
        <end position="107"/>
    </location>
</feature>
<protein>
    <recommendedName>
        <fullName evidence="12">Electron transporter RnfD</fullName>
    </recommendedName>
</protein>
<feature type="transmembrane region" description="Helical" evidence="9">
    <location>
        <begin position="239"/>
        <end position="256"/>
    </location>
</feature>
<feature type="transmembrane region" description="Helical" evidence="9">
    <location>
        <begin position="49"/>
        <end position="68"/>
    </location>
</feature>
<evidence type="ECO:0000313" key="10">
    <source>
        <dbReference type="EMBL" id="OGK04457.1"/>
    </source>
</evidence>
<comment type="caution">
    <text evidence="10">The sequence shown here is derived from an EMBL/GenBank/DDBJ whole genome shotgun (WGS) entry which is preliminary data.</text>
</comment>
<sequence>MRQAPLVVSFRPHSHSKADVTTMYLNTILALMPAAAIGVSHYGLHALRVILLSMGSAMVFEIILQRLFRREITVHDGSAAFAGLLFALLLPPSTPFWVILVGAFMSMLVGKHVFGGLGCNPINSVLVGWTVVFLSWPQYVNFDFSLLNYDPGFSTLYPLSVLKKEGAAGIGQFAIKDLLLGNQAGGIGAASALCIVAGGTYLVLRGFASWIVPASFLIGIALCSQLFHSVDPARYAGPLFHILAGNALLGAFFLAPDYASSPGNPPGRFFYGLGAGVFAMLLRVWS</sequence>
<accession>A0A1F7FDA6</accession>
<dbReference type="AlphaFoldDB" id="A0A1F7FDA6"/>
<keyword evidence="3" id="KW-0285">Flavoprotein</keyword>
<dbReference type="PANTHER" id="PTHR30578">
    <property type="entry name" value="ELECTRON TRANSPORT COMPLEX PROTEIN RNFD"/>
    <property type="match status" value="1"/>
</dbReference>
<organism evidence="10 11">
    <name type="scientific">Candidatus Raymondbacteria bacterium RIFOXYD12_FULL_49_13</name>
    <dbReference type="NCBI Taxonomy" id="1817890"/>
    <lineage>
        <taxon>Bacteria</taxon>
        <taxon>Raymondiibacteriota</taxon>
    </lineage>
</organism>
<feature type="transmembrane region" description="Helical" evidence="9">
    <location>
        <begin position="268"/>
        <end position="285"/>
    </location>
</feature>
<evidence type="ECO:0008006" key="12">
    <source>
        <dbReference type="Google" id="ProtNLM"/>
    </source>
</evidence>
<name>A0A1F7FDA6_UNCRA</name>
<keyword evidence="4" id="KW-0288">FMN</keyword>
<dbReference type="Pfam" id="PF03116">
    <property type="entry name" value="NQR2_RnfD_RnfE"/>
    <property type="match status" value="1"/>
</dbReference>
<evidence type="ECO:0000256" key="7">
    <source>
        <dbReference type="ARBA" id="ARBA00022989"/>
    </source>
</evidence>
<keyword evidence="8 9" id="KW-0472">Membrane</keyword>
<dbReference type="EMBL" id="MFYX01000072">
    <property type="protein sequence ID" value="OGK04457.1"/>
    <property type="molecule type" value="Genomic_DNA"/>
</dbReference>
<evidence type="ECO:0000256" key="6">
    <source>
        <dbReference type="ARBA" id="ARBA00022967"/>
    </source>
</evidence>
<dbReference type="Proteomes" id="UP000179243">
    <property type="component" value="Unassembled WGS sequence"/>
</dbReference>
<evidence type="ECO:0000256" key="1">
    <source>
        <dbReference type="ARBA" id="ARBA00022448"/>
    </source>
</evidence>
<evidence type="ECO:0000256" key="3">
    <source>
        <dbReference type="ARBA" id="ARBA00022630"/>
    </source>
</evidence>
<evidence type="ECO:0000256" key="4">
    <source>
        <dbReference type="ARBA" id="ARBA00022643"/>
    </source>
</evidence>
<evidence type="ECO:0000256" key="5">
    <source>
        <dbReference type="ARBA" id="ARBA00022692"/>
    </source>
</evidence>
<evidence type="ECO:0000256" key="2">
    <source>
        <dbReference type="ARBA" id="ARBA00022553"/>
    </source>
</evidence>
<keyword evidence="6" id="KW-1278">Translocase</keyword>
<feature type="transmembrane region" description="Helical" evidence="9">
    <location>
        <begin position="184"/>
        <end position="204"/>
    </location>
</feature>
<proteinExistence type="predicted"/>